<feature type="binding site" evidence="7">
    <location>
        <position position="254"/>
    </location>
    <ligand>
        <name>[4Fe-4S] cluster</name>
        <dbReference type="ChEBI" id="CHEBI:49883"/>
        <label>2</label>
    </ligand>
</feature>
<keyword evidence="7" id="KW-0411">Iron-sulfur</keyword>
<feature type="domain" description="4Fe-4S ferredoxin-type" evidence="8">
    <location>
        <begin position="235"/>
        <end position="264"/>
    </location>
</feature>
<feature type="binding site" evidence="7">
    <location>
        <position position="285"/>
    </location>
    <ligand>
        <name>[4Fe-4S] cluster</name>
        <dbReference type="ChEBI" id="CHEBI:49883"/>
        <label>1</label>
    </ligand>
</feature>
<dbReference type="Proteomes" id="UP000288215">
    <property type="component" value="Unassembled WGS sequence"/>
</dbReference>
<dbReference type="SUPFAM" id="SSF54862">
    <property type="entry name" value="4Fe-4S ferredoxins"/>
    <property type="match status" value="1"/>
</dbReference>
<evidence type="ECO:0000256" key="3">
    <source>
        <dbReference type="ARBA" id="ARBA00023002"/>
    </source>
</evidence>
<dbReference type="CDD" id="cd00504">
    <property type="entry name" value="GXGXG"/>
    <property type="match status" value="1"/>
</dbReference>
<dbReference type="PIRSF" id="PIRSF500061">
    <property type="entry name" value="GOGAT_lg2_archl"/>
    <property type="match status" value="1"/>
</dbReference>
<keyword evidence="4 6" id="KW-0314">Glutamate biosynthesis</keyword>
<accession>A0A3S3VEB8</accession>
<keyword evidence="6" id="KW-0288">FMN</keyword>
<feature type="binding site" evidence="7">
    <location>
        <position position="250"/>
    </location>
    <ligand>
        <name>[4Fe-4S] cluster</name>
        <dbReference type="ChEBI" id="CHEBI:49883"/>
        <label>1</label>
    </ligand>
</feature>
<dbReference type="InterPro" id="IPR002489">
    <property type="entry name" value="Glu_synth_asu_C"/>
</dbReference>
<keyword evidence="7" id="KW-0479">Metal-binding</keyword>
<dbReference type="InterPro" id="IPR036485">
    <property type="entry name" value="Glu_synth_asu_C_sf"/>
</dbReference>
<dbReference type="GO" id="GO:0046872">
    <property type="term" value="F:metal ion binding"/>
    <property type="evidence" value="ECO:0007669"/>
    <property type="project" value="UniProtKB-KW"/>
</dbReference>
<feature type="domain" description="4Fe-4S ferredoxin-type" evidence="8">
    <location>
        <begin position="266"/>
        <end position="295"/>
    </location>
</feature>
<evidence type="ECO:0000313" key="9">
    <source>
        <dbReference type="EMBL" id="RWX72765.1"/>
    </source>
</evidence>
<comment type="catalytic activity">
    <reaction evidence="5 6">
        <text>2 L-glutamate + NADP(+) = L-glutamine + 2-oxoglutarate + NADPH + H(+)</text>
        <dbReference type="Rhea" id="RHEA:15501"/>
        <dbReference type="ChEBI" id="CHEBI:15378"/>
        <dbReference type="ChEBI" id="CHEBI:16810"/>
        <dbReference type="ChEBI" id="CHEBI:29985"/>
        <dbReference type="ChEBI" id="CHEBI:57783"/>
        <dbReference type="ChEBI" id="CHEBI:58349"/>
        <dbReference type="ChEBI" id="CHEBI:58359"/>
        <dbReference type="EC" id="1.4.1.13"/>
    </reaction>
</comment>
<dbReference type="Gene3D" id="3.20.20.70">
    <property type="entry name" value="Aldolase class I"/>
    <property type="match status" value="1"/>
</dbReference>
<proteinExistence type="inferred from homology"/>
<dbReference type="PROSITE" id="PS51379">
    <property type="entry name" value="4FE4S_FER_2"/>
    <property type="match status" value="2"/>
</dbReference>
<dbReference type="SUPFAM" id="SSF69336">
    <property type="entry name" value="Alpha subunit of glutamate synthase, C-terminal domain"/>
    <property type="match status" value="1"/>
</dbReference>
<feature type="binding site" evidence="7">
    <location>
        <position position="275"/>
    </location>
    <ligand>
        <name>[4Fe-4S] cluster</name>
        <dbReference type="ChEBI" id="CHEBI:49883"/>
        <label>2</label>
    </ligand>
</feature>
<dbReference type="Pfam" id="PF01645">
    <property type="entry name" value="Glu_synthase"/>
    <property type="match status" value="1"/>
</dbReference>
<comment type="cofactor">
    <cofactor evidence="6">
        <name>FMN</name>
        <dbReference type="ChEBI" id="CHEBI:58210"/>
    </cofactor>
</comment>
<dbReference type="Gene3D" id="3.30.70.20">
    <property type="match status" value="1"/>
</dbReference>
<dbReference type="PIRSF" id="PIRSF006429">
    <property type="entry name" value="GOGAT_lg_2"/>
    <property type="match status" value="1"/>
</dbReference>
<name>A0A3S3VEB8_METS7</name>
<keyword evidence="7" id="KW-0004">4Fe-4S</keyword>
<evidence type="ECO:0000259" key="8">
    <source>
        <dbReference type="PROSITE" id="PS51379"/>
    </source>
</evidence>
<dbReference type="GO" id="GO:0006537">
    <property type="term" value="P:glutamate biosynthetic process"/>
    <property type="evidence" value="ECO:0007669"/>
    <property type="project" value="UniProtKB-KW"/>
</dbReference>
<feature type="binding site" evidence="7">
    <location>
        <position position="281"/>
    </location>
    <ligand>
        <name>[4Fe-4S] cluster</name>
        <dbReference type="ChEBI" id="CHEBI:49883"/>
        <label>2</label>
    </ligand>
</feature>
<dbReference type="PANTHER" id="PTHR43819">
    <property type="entry name" value="ARCHAEAL-TYPE GLUTAMATE SYNTHASE [NADPH]"/>
    <property type="match status" value="1"/>
</dbReference>
<dbReference type="GO" id="GO:0051539">
    <property type="term" value="F:4 iron, 4 sulfur cluster binding"/>
    <property type="evidence" value="ECO:0007669"/>
    <property type="project" value="UniProtKB-KW"/>
</dbReference>
<dbReference type="InterPro" id="IPR002932">
    <property type="entry name" value="Glu_synthdom"/>
</dbReference>
<evidence type="ECO:0000256" key="4">
    <source>
        <dbReference type="ARBA" id="ARBA00023164"/>
    </source>
</evidence>
<dbReference type="PANTHER" id="PTHR43819:SF1">
    <property type="entry name" value="ARCHAEAL-TYPE GLUTAMATE SYNTHASE [NADPH]"/>
    <property type="match status" value="1"/>
</dbReference>
<dbReference type="AlphaFoldDB" id="A0A3S3VEB8"/>
<comment type="similarity">
    <text evidence="1 6">Belongs to the glutamate synthase family.</text>
</comment>
<dbReference type="InterPro" id="IPR024188">
    <property type="entry name" value="GltB"/>
</dbReference>
<organism evidence="9 10">
    <name type="scientific">Methanosuratincola subterraneus</name>
    <dbReference type="NCBI Taxonomy" id="2593994"/>
    <lineage>
        <taxon>Archaea</taxon>
        <taxon>Thermoproteota</taxon>
        <taxon>Methanosuratincolia</taxon>
        <taxon>Candidatus Methanomethylicales</taxon>
        <taxon>Candidatus Methanomethylicaceae</taxon>
        <taxon>Candidatus Methanosuratincola (ex Vanwonterghem et al. 2016)</taxon>
    </lineage>
</organism>
<keyword evidence="7" id="KW-0408">Iron</keyword>
<dbReference type="SUPFAM" id="SSF51395">
    <property type="entry name" value="FMN-linked oxidoreductases"/>
    <property type="match status" value="1"/>
</dbReference>
<dbReference type="EMBL" id="RXGA01000004">
    <property type="protein sequence ID" value="RWX72765.1"/>
    <property type="molecule type" value="Genomic_DNA"/>
</dbReference>
<dbReference type="Pfam" id="PF13237">
    <property type="entry name" value="Fer4_10"/>
    <property type="match status" value="1"/>
</dbReference>
<keyword evidence="2 6" id="KW-0028">Amino-acid biosynthesis</keyword>
<keyword evidence="6" id="KW-0285">Flavoprotein</keyword>
<reference evidence="9 10" key="1">
    <citation type="submission" date="2018-12" db="EMBL/GenBank/DDBJ databases">
        <title>The complete genome of the methanogenic archaea of the candidate phylum Verstraetearchaeota, obtained from the metagenome of underground thermal water.</title>
        <authorList>
            <person name="Kadnikov V.V."/>
            <person name="Mardanov A.V."/>
            <person name="Beletsky A.V."/>
            <person name="Karnachuk O.V."/>
            <person name="Ravin N.V."/>
        </authorList>
    </citation>
    <scope>NUCLEOTIDE SEQUENCE [LARGE SCALE GENOMIC DNA]</scope>
    <source>
        <strain evidence="9">Ch88</strain>
    </source>
</reference>
<keyword evidence="6" id="KW-0521">NADP</keyword>
<keyword evidence="3 6" id="KW-0560">Oxidoreductase</keyword>
<dbReference type="EC" id="1.4.1.13" evidence="6"/>
<evidence type="ECO:0000256" key="1">
    <source>
        <dbReference type="ARBA" id="ARBA00009716"/>
    </source>
</evidence>
<evidence type="ECO:0000256" key="2">
    <source>
        <dbReference type="ARBA" id="ARBA00022605"/>
    </source>
</evidence>
<dbReference type="Gene3D" id="2.160.20.60">
    <property type="entry name" value="Glutamate synthase, alpha subunit, C-terminal domain"/>
    <property type="match status" value="1"/>
</dbReference>
<dbReference type="CDD" id="cd02808">
    <property type="entry name" value="GltS_FMN"/>
    <property type="match status" value="1"/>
</dbReference>
<comment type="caution">
    <text evidence="9">The sequence shown here is derived from an EMBL/GenBank/DDBJ whole genome shotgun (WGS) entry which is preliminary data.</text>
</comment>
<gene>
    <name evidence="9" type="ORF">Metus_1624</name>
</gene>
<evidence type="ECO:0000313" key="10">
    <source>
        <dbReference type="Proteomes" id="UP000288215"/>
    </source>
</evidence>
<feature type="binding site" evidence="7">
    <location>
        <position position="278"/>
    </location>
    <ligand>
        <name>[4Fe-4S] cluster</name>
        <dbReference type="ChEBI" id="CHEBI:49883"/>
        <label>2</label>
    </ligand>
</feature>
<dbReference type="InterPro" id="IPR017896">
    <property type="entry name" value="4Fe4S_Fe-S-bd"/>
</dbReference>
<dbReference type="Pfam" id="PF01493">
    <property type="entry name" value="GXGXG"/>
    <property type="match status" value="1"/>
</dbReference>
<evidence type="ECO:0000256" key="6">
    <source>
        <dbReference type="PIRNR" id="PIRNR006429"/>
    </source>
</evidence>
<dbReference type="InterPro" id="IPR013785">
    <property type="entry name" value="Aldolase_TIM"/>
</dbReference>
<dbReference type="GO" id="GO:0004355">
    <property type="term" value="F:glutamate synthase (NADPH) activity"/>
    <property type="evidence" value="ECO:0007669"/>
    <property type="project" value="UniProtKB-EC"/>
</dbReference>
<protein>
    <recommendedName>
        <fullName evidence="6">Archaeal glutamate synthase [NADPH]</fullName>
        <ecNumber evidence="6">1.4.1.13</ecNumber>
    </recommendedName>
</protein>
<feature type="binding site" evidence="7">
    <location>
        <position position="244"/>
    </location>
    <ligand>
        <name>[4Fe-4S] cluster</name>
        <dbReference type="ChEBI" id="CHEBI:49883"/>
        <label>1</label>
    </ligand>
</feature>
<feature type="binding site" evidence="7">
    <location>
        <position position="247"/>
    </location>
    <ligand>
        <name>[4Fe-4S] cluster</name>
        <dbReference type="ChEBI" id="CHEBI:49883"/>
        <label>1</label>
    </ligand>
</feature>
<sequence>MLENSLKEIDASRMSVRELNLALKGVTDGEHILIENPKGMHHIAAGLGSRCTVEIEGSVGYFAGTMINGPVIRIRGNAGWFLGDNITAGEIVVEGHSGNGTGQGLYGGRLVVKGDCGDRVGALMKNGLVVVGGDSGIMTGLYMMGGEIIALGRLGDNAGESMVGGKIFFSGPEPALGKNAKVEDASDAELENVERILRDYGLAAPKMRKIVPENPRYFRRSEGSIWNVRRERNRYRVEIDHGACEVCGVCARVCPQQVFKEVKQGYMAPINDFECVGCETCVEYCRQRAVRVYPVQETGKSTWSRREIDEIQIKAAIGRAPVRGMGAWKRFPHFDDLVFLCAQNSRPPIDHYREPCETEIVLGKGRAERPLRAAAPILVGAMSFGAMSKEAKLAVVMATSRVGIPTNTGEGGMLPEERGLASILIAQYASGRFGVSAEYLRSADAVEIKIGQGAKGGQGGLLMGEKVTEEVAKVRGLPPGSDAISPARHLDIVGPEDLKMKIEQLREITDWKVPIIVKYSAGRVGDDVKIAAKAGADVVVIDGKQGGTGAAPDIVIEHAGLPTLPALVEAERSLRELGMKDKVSLVVSGGIRNGADIAKAIALGADAVAISTGVLVAMGCRTCGLCSTGRCPRGITTQDPVLRKRLKVEEMAARVENYLRAIIEELKMFTQLSGKTSIRSLEKDDLRAITTDAAAITGVKLVGT</sequence>
<evidence type="ECO:0000256" key="5">
    <source>
        <dbReference type="ARBA" id="ARBA00048151"/>
    </source>
</evidence>
<dbReference type="InterPro" id="IPR043578">
    <property type="entry name" value="GltB_archl_type"/>
</dbReference>
<dbReference type="InterPro" id="IPR017900">
    <property type="entry name" value="4Fe4S_Fe_S_CS"/>
</dbReference>
<evidence type="ECO:0000256" key="7">
    <source>
        <dbReference type="PIRSR" id="PIRSR006429-1"/>
    </source>
</evidence>
<dbReference type="PROSITE" id="PS00198">
    <property type="entry name" value="4FE4S_FER_1"/>
    <property type="match status" value="1"/>
</dbReference>